<organism evidence="1 2">
    <name type="scientific">Spirosoma pollinicola</name>
    <dbReference type="NCBI Taxonomy" id="2057025"/>
    <lineage>
        <taxon>Bacteria</taxon>
        <taxon>Pseudomonadati</taxon>
        <taxon>Bacteroidota</taxon>
        <taxon>Cytophagia</taxon>
        <taxon>Cytophagales</taxon>
        <taxon>Cytophagaceae</taxon>
        <taxon>Spirosoma</taxon>
    </lineage>
</organism>
<dbReference type="KEGG" id="spir:CWM47_20605"/>
<gene>
    <name evidence="1" type="ORF">CWM47_20605</name>
</gene>
<reference evidence="1 2" key="1">
    <citation type="submission" date="2017-11" db="EMBL/GenBank/DDBJ databases">
        <title>Taxonomic description and genome sequences of Spirosoma HA7 sp. nov., isolated from pollen microhabitat of Corylus avellana.</title>
        <authorList>
            <person name="Ambika Manirajan B."/>
            <person name="Suarez C."/>
            <person name="Ratering S."/>
            <person name="Geissler-Plaum R."/>
            <person name="Cardinale M."/>
            <person name="Sylvia S."/>
        </authorList>
    </citation>
    <scope>NUCLEOTIDE SEQUENCE [LARGE SCALE GENOMIC DNA]</scope>
    <source>
        <strain evidence="1 2">HA7</strain>
    </source>
</reference>
<dbReference type="EMBL" id="CP025096">
    <property type="protein sequence ID" value="AUD04015.1"/>
    <property type="molecule type" value="Genomic_DNA"/>
</dbReference>
<protein>
    <submittedName>
        <fullName evidence="1">Uncharacterized protein</fullName>
    </submittedName>
</protein>
<dbReference type="Proteomes" id="UP000232883">
    <property type="component" value="Chromosome"/>
</dbReference>
<name>A0A2K8Z2C6_9BACT</name>
<accession>A0A2K8Z2C6</accession>
<evidence type="ECO:0000313" key="2">
    <source>
        <dbReference type="Proteomes" id="UP000232883"/>
    </source>
</evidence>
<proteinExistence type="predicted"/>
<keyword evidence="2" id="KW-1185">Reference proteome</keyword>
<dbReference type="AlphaFoldDB" id="A0A2K8Z2C6"/>
<dbReference type="OrthoDB" id="7888960at2"/>
<sequence>MIRSLLKELVNRIEHLREVLSRDDFNPHLNQLFLKQTETRLHSLKMDVLRTMNDSSWGIPGTNANFYSDYQRSNEHLLQLEYYGVQVLKHFGEPELYFNALMRQLWQEMGVSGTPPLVTTISTNSNHFWALAAYDLIGAPPGEEAHLLNIPDLLHETGHVLLNYHNVSYPNLTGSINEVIDQVYQTECWAVEDQERSKELLTTLNQWKTRWHKAWQAEFACDLIATYFLGPAYAWTNVKLSVSERLGDVYDTQSESHPSHEARMRCINGMLMRMGHVQEADQIAKLWQEFLTLPAYNQPLHYDMAFPDELISQLTQNVYEGCRNQDWLSYGDQCQQVDQPIASLLNEAWEILLNRPEEYSQFEQKTVARLWESFRA</sequence>
<dbReference type="RefSeq" id="WP_100990081.1">
    <property type="nucleotide sequence ID" value="NZ_CP025096.1"/>
</dbReference>
<evidence type="ECO:0000313" key="1">
    <source>
        <dbReference type="EMBL" id="AUD04015.1"/>
    </source>
</evidence>